<sequence>MSKMIVASVLAGLLLLAALPASASTGLAGFLYQREIAICENSGETLRDYQVLVALDGGDFPEEAEADGDDIRFTDADGVNLGYWIEEFDAGSERERIWVAVPLIPADDEAEPFIIERENVWGETI</sequence>
<name>A0AC61L212_9EURY</name>
<protein>
    <submittedName>
        <fullName evidence="1">Uncharacterized protein</fullName>
    </submittedName>
</protein>
<organism evidence="1 2">
    <name type="scientific">Candidatus Methanogaster sp</name>
    <dbReference type="NCBI Taxonomy" id="3386292"/>
    <lineage>
        <taxon>Archaea</taxon>
        <taxon>Methanobacteriati</taxon>
        <taxon>Methanobacteriota</taxon>
        <taxon>Stenosarchaea group</taxon>
        <taxon>Methanomicrobia</taxon>
        <taxon>Methanosarcinales</taxon>
        <taxon>ANME-2 cluster</taxon>
        <taxon>Candidatus Methanogasteraceae</taxon>
        <taxon>Candidatus Methanogaster</taxon>
    </lineage>
</organism>
<dbReference type="EMBL" id="PQXF01000018">
    <property type="protein sequence ID" value="PXF60228.1"/>
    <property type="molecule type" value="Genomic_DNA"/>
</dbReference>
<comment type="caution">
    <text evidence="1">The sequence shown here is derived from an EMBL/GenBank/DDBJ whole genome shotgun (WGS) entry which is preliminary data.</text>
</comment>
<evidence type="ECO:0000313" key="2">
    <source>
        <dbReference type="Proteomes" id="UP000248329"/>
    </source>
</evidence>
<proteinExistence type="predicted"/>
<reference evidence="1" key="1">
    <citation type="submission" date="2018-01" db="EMBL/GenBank/DDBJ databases">
        <authorList>
            <person name="Krukenberg V."/>
        </authorList>
    </citation>
    <scope>NUCLEOTIDE SEQUENCE</scope>
    <source>
        <strain evidence="1">E20ANME2</strain>
    </source>
</reference>
<accession>A0AC61L212</accession>
<evidence type="ECO:0000313" key="1">
    <source>
        <dbReference type="EMBL" id="PXF60228.1"/>
    </source>
</evidence>
<gene>
    <name evidence="1" type="ORF">C4B59_09735</name>
</gene>
<dbReference type="Proteomes" id="UP000248329">
    <property type="component" value="Unassembled WGS sequence"/>
</dbReference>